<name>A0A0F9T0C5_9ZZZZ</name>
<reference evidence="3" key="1">
    <citation type="journal article" date="2015" name="Nature">
        <title>Complex archaea that bridge the gap between prokaryotes and eukaryotes.</title>
        <authorList>
            <person name="Spang A."/>
            <person name="Saw J.H."/>
            <person name="Jorgensen S.L."/>
            <person name="Zaremba-Niedzwiedzka K."/>
            <person name="Martijn J."/>
            <person name="Lind A.E."/>
            <person name="van Eijk R."/>
            <person name="Schleper C."/>
            <person name="Guy L."/>
            <person name="Ettema T.J."/>
        </authorList>
    </citation>
    <scope>NUCLEOTIDE SEQUENCE</scope>
</reference>
<dbReference type="EMBL" id="LAZR01000357">
    <property type="protein sequence ID" value="KKN72694.1"/>
    <property type="molecule type" value="Genomic_DNA"/>
</dbReference>
<accession>A0A0F9T0C5</accession>
<evidence type="ECO:0000256" key="1">
    <source>
        <dbReference type="SAM" id="MobiDB-lite"/>
    </source>
</evidence>
<gene>
    <name evidence="3" type="ORF">LCGC14_0408350</name>
</gene>
<feature type="domain" description="Glyoxalase-related protein" evidence="2">
    <location>
        <begin position="18"/>
        <end position="68"/>
    </location>
</feature>
<sequence>MSKDSTKTTKLKRDAQPEAVRDAKDAAGRLAAYLAGQGLKLSRAQALEALSCAAGAKDWNTFRAELSTPRVSAADIAKAEHRRILHFYKGGEQACSEAVMDLVDGGYLQVHEGMWRNRARECVEAVVAIFFQTQEREECPFDPSSFRQSFSLTGKGGFLERLATCEEHFPDSPNTDMARNFLKTLPGMPEREGKAWPNIPERTEDQWGYLSMQVSKPLGDLIDHNLMPET</sequence>
<dbReference type="Pfam" id="PF20066">
    <property type="entry name" value="Glyoxalase_8"/>
    <property type="match status" value="1"/>
</dbReference>
<organism evidence="3">
    <name type="scientific">marine sediment metagenome</name>
    <dbReference type="NCBI Taxonomy" id="412755"/>
    <lineage>
        <taxon>unclassified sequences</taxon>
        <taxon>metagenomes</taxon>
        <taxon>ecological metagenomes</taxon>
    </lineage>
</organism>
<protein>
    <recommendedName>
        <fullName evidence="2">Glyoxalase-related protein domain-containing protein</fullName>
    </recommendedName>
</protein>
<evidence type="ECO:0000259" key="2">
    <source>
        <dbReference type="Pfam" id="PF20066"/>
    </source>
</evidence>
<evidence type="ECO:0000313" key="3">
    <source>
        <dbReference type="EMBL" id="KKN72694.1"/>
    </source>
</evidence>
<feature type="region of interest" description="Disordered" evidence="1">
    <location>
        <begin position="1"/>
        <end position="20"/>
    </location>
</feature>
<dbReference type="AlphaFoldDB" id="A0A0F9T0C5"/>
<proteinExistence type="predicted"/>
<dbReference type="InterPro" id="IPR045517">
    <property type="entry name" value="Glyoxalase_8"/>
</dbReference>
<comment type="caution">
    <text evidence="3">The sequence shown here is derived from an EMBL/GenBank/DDBJ whole genome shotgun (WGS) entry which is preliminary data.</text>
</comment>